<organism evidence="1 2">
    <name type="scientific">Pseudomonas fluorescens</name>
    <dbReference type="NCBI Taxonomy" id="294"/>
    <lineage>
        <taxon>Bacteria</taxon>
        <taxon>Pseudomonadati</taxon>
        <taxon>Pseudomonadota</taxon>
        <taxon>Gammaproteobacteria</taxon>
        <taxon>Pseudomonadales</taxon>
        <taxon>Pseudomonadaceae</taxon>
        <taxon>Pseudomonas</taxon>
    </lineage>
</organism>
<sequence length="95" mass="9614">MTAQLGPIEVDAGQRATLGVAVVEHAVVRQTHALELAAGVVAVTQGAPALMLGDQPVLAVVLEGQRVLLAVVDPNQTTESVVLVGDLDAVGQGLD</sequence>
<dbReference type="AlphaFoldDB" id="A0A5E6Y8S4"/>
<name>A0A5E6Y8S4_PSEFL</name>
<accession>A0A5E6Y8S4</accession>
<dbReference type="EMBL" id="CABVGZ010000179">
    <property type="protein sequence ID" value="VVN48481.1"/>
    <property type="molecule type" value="Genomic_DNA"/>
</dbReference>
<evidence type="ECO:0000313" key="1">
    <source>
        <dbReference type="EMBL" id="VVN48481.1"/>
    </source>
</evidence>
<reference evidence="1 2" key="1">
    <citation type="submission" date="2019-09" db="EMBL/GenBank/DDBJ databases">
        <authorList>
            <person name="Chandra G."/>
            <person name="Truman W A."/>
        </authorList>
    </citation>
    <scope>NUCLEOTIDE SEQUENCE [LARGE SCALE GENOMIC DNA]</scope>
    <source>
        <strain evidence="1">PS624</strain>
    </source>
</reference>
<protein>
    <submittedName>
        <fullName evidence="1">Uncharacterized protein</fullName>
    </submittedName>
</protein>
<gene>
    <name evidence="1" type="ORF">PS624_06031</name>
</gene>
<proteinExistence type="predicted"/>
<dbReference type="Proteomes" id="UP000326241">
    <property type="component" value="Unassembled WGS sequence"/>
</dbReference>
<evidence type="ECO:0000313" key="2">
    <source>
        <dbReference type="Proteomes" id="UP000326241"/>
    </source>
</evidence>